<comment type="caution">
    <text evidence="1">The sequence shown here is derived from an EMBL/GenBank/DDBJ whole genome shotgun (WGS) entry which is preliminary data.</text>
</comment>
<reference evidence="1" key="1">
    <citation type="submission" date="2021-05" db="EMBL/GenBank/DDBJ databases">
        <authorList>
            <person name="Pan Q."/>
            <person name="Jouanno E."/>
            <person name="Zahm M."/>
            <person name="Klopp C."/>
            <person name="Cabau C."/>
            <person name="Louis A."/>
            <person name="Berthelot C."/>
            <person name="Parey E."/>
            <person name="Roest Crollius H."/>
            <person name="Montfort J."/>
            <person name="Robinson-Rechavi M."/>
            <person name="Bouchez O."/>
            <person name="Lampietro C."/>
            <person name="Lopez Roques C."/>
            <person name="Donnadieu C."/>
            <person name="Postlethwait J."/>
            <person name="Bobe J."/>
            <person name="Dillon D."/>
            <person name="Chandos A."/>
            <person name="von Hippel F."/>
            <person name="Guiguen Y."/>
        </authorList>
    </citation>
    <scope>NUCLEOTIDE SEQUENCE</scope>
    <source>
        <strain evidence="1">YG-Jan2019</strain>
    </source>
</reference>
<evidence type="ECO:0000313" key="1">
    <source>
        <dbReference type="EMBL" id="KAJ8014156.1"/>
    </source>
</evidence>
<dbReference type="EMBL" id="CM055730">
    <property type="protein sequence ID" value="KAJ8014156.1"/>
    <property type="molecule type" value="Genomic_DNA"/>
</dbReference>
<keyword evidence="2" id="KW-1185">Reference proteome</keyword>
<gene>
    <name evidence="1" type="ORF">DPEC_G00037320</name>
</gene>
<dbReference type="Proteomes" id="UP001157502">
    <property type="component" value="Chromosome 3"/>
</dbReference>
<proteinExistence type="predicted"/>
<name>A0ACC2HDW3_DALPE</name>
<protein>
    <submittedName>
        <fullName evidence="1">Uncharacterized protein</fullName>
    </submittedName>
</protein>
<evidence type="ECO:0000313" key="2">
    <source>
        <dbReference type="Proteomes" id="UP001157502"/>
    </source>
</evidence>
<organism evidence="1 2">
    <name type="scientific">Dallia pectoralis</name>
    <name type="common">Alaska blackfish</name>
    <dbReference type="NCBI Taxonomy" id="75939"/>
    <lineage>
        <taxon>Eukaryota</taxon>
        <taxon>Metazoa</taxon>
        <taxon>Chordata</taxon>
        <taxon>Craniata</taxon>
        <taxon>Vertebrata</taxon>
        <taxon>Euteleostomi</taxon>
        <taxon>Actinopterygii</taxon>
        <taxon>Neopterygii</taxon>
        <taxon>Teleostei</taxon>
        <taxon>Protacanthopterygii</taxon>
        <taxon>Esociformes</taxon>
        <taxon>Umbridae</taxon>
        <taxon>Dallia</taxon>
    </lineage>
</organism>
<sequence length="385" mass="45754">MELKIQRLRHMLRQMEEEKVAESERAQVAMENLKAEFRKKIQLEMRRRKELEIEKETAKGELEIQHTLRKTLEKEYEEKMNEALFEIKNTKTEMEDFKNQIKREVKVRTKEDKEIVEYWTPSVVEPVHRLIQCKPRPKADIEPDSCLSSDLIQVQRPEPEIAPEWEVLDIEMDENECVDVDVTYNSTSINHSETQEAKQRLFNQEEEVEGKALEEARDDQPRMHLATLKSNQWVTRMKGETVNFQADSDLQQEAVDQPQKNKSKRRQLIGWVNDMVKDKYQQKIEHTYHNEEHKGDKEVYSWCLGDYVAVNRKEWEAKKRSKLLKGEALRQKAECRWQDWEKSKAEKKQMKKIQKRPKAGEDGKNIQSAADIVSLKSDWVFLKTV</sequence>
<accession>A0ACC2HDW3</accession>